<sequence>MIGRILDTLLDRTVVAGYTNVGYRLRHSQWGDAPLPRMDGKTVLITGATAGLGLAAAEGFAGLGARVLLAARDAARGEATRARIAALTGADVAVVACDVSDMASVRACAEHLRATEPRLDVLVNNAGVLPTERQQTAAGLELTFATNVLGPFLLTNLLLPLLRASAPSRIVTVSSGGMYTRALDIDDLQTERREYDGPVVYARTKRAEVILTELWAQRLAGTGVVAHAMHPGWADTPGIAGSLPTFHKVTRPLLRSAAEGADTIVWLGAADEPATCSGLFWHDRRPRPTHRVPWTKETPEDRERLWQACSELSGWTQED</sequence>
<reference evidence="2" key="1">
    <citation type="submission" date="2020-05" db="EMBL/GenBank/DDBJ databases">
        <authorList>
            <person name="Chiriac C."/>
            <person name="Salcher M."/>
            <person name="Ghai R."/>
            <person name="Kavagutti S V."/>
        </authorList>
    </citation>
    <scope>NUCLEOTIDE SEQUENCE</scope>
</reference>
<evidence type="ECO:0000259" key="1">
    <source>
        <dbReference type="SMART" id="SM00822"/>
    </source>
</evidence>
<dbReference type="InterPro" id="IPR036291">
    <property type="entry name" value="NAD(P)-bd_dom_sf"/>
</dbReference>
<dbReference type="PANTHER" id="PTHR44656:SF7">
    <property type="entry name" value="DEHYDROGENASE_REDUCTASE SDR FAMILY MEMBER 12"/>
    <property type="match status" value="1"/>
</dbReference>
<proteinExistence type="predicted"/>
<dbReference type="Pfam" id="PF00106">
    <property type="entry name" value="adh_short"/>
    <property type="match status" value="1"/>
</dbReference>
<feature type="domain" description="Ketoreductase" evidence="1">
    <location>
        <begin position="41"/>
        <end position="236"/>
    </location>
</feature>
<dbReference type="InterPro" id="IPR052992">
    <property type="entry name" value="SDR_member_12"/>
</dbReference>
<dbReference type="InterPro" id="IPR002347">
    <property type="entry name" value="SDR_fam"/>
</dbReference>
<organism evidence="2">
    <name type="scientific">freshwater metagenome</name>
    <dbReference type="NCBI Taxonomy" id="449393"/>
    <lineage>
        <taxon>unclassified sequences</taxon>
        <taxon>metagenomes</taxon>
        <taxon>ecological metagenomes</taxon>
    </lineage>
</organism>
<dbReference type="InterPro" id="IPR057326">
    <property type="entry name" value="KR_dom"/>
</dbReference>
<accession>A0A6J7CSK9</accession>
<dbReference type="AlphaFoldDB" id="A0A6J7CSK9"/>
<dbReference type="PANTHER" id="PTHR44656">
    <property type="entry name" value="DEHYDROGENASE/REDUCTASE SDR FAMILY MEMBER 12"/>
    <property type="match status" value="1"/>
</dbReference>
<dbReference type="SMART" id="SM00822">
    <property type="entry name" value="PKS_KR"/>
    <property type="match status" value="1"/>
</dbReference>
<evidence type="ECO:0000313" key="2">
    <source>
        <dbReference type="EMBL" id="CAB4860766.1"/>
    </source>
</evidence>
<protein>
    <submittedName>
        <fullName evidence="2">Unannotated protein</fullName>
    </submittedName>
</protein>
<dbReference type="PRINTS" id="PR00081">
    <property type="entry name" value="GDHRDH"/>
</dbReference>
<gene>
    <name evidence="2" type="ORF">UFOPK3423_00216</name>
</gene>
<dbReference type="SUPFAM" id="SSF51735">
    <property type="entry name" value="NAD(P)-binding Rossmann-fold domains"/>
    <property type="match status" value="1"/>
</dbReference>
<dbReference type="EMBL" id="CAFBLQ010000013">
    <property type="protein sequence ID" value="CAB4860766.1"/>
    <property type="molecule type" value="Genomic_DNA"/>
</dbReference>
<name>A0A6J7CSK9_9ZZZZ</name>
<dbReference type="Gene3D" id="3.40.50.720">
    <property type="entry name" value="NAD(P)-binding Rossmann-like Domain"/>
    <property type="match status" value="1"/>
</dbReference>